<dbReference type="GO" id="GO:0043565">
    <property type="term" value="F:sequence-specific DNA binding"/>
    <property type="evidence" value="ECO:0007669"/>
    <property type="project" value="InterPro"/>
</dbReference>
<keyword evidence="2" id="KW-0238">DNA-binding</keyword>
<dbReference type="CDD" id="cd06999">
    <property type="entry name" value="cupin_HpaA-like_N"/>
    <property type="match status" value="1"/>
</dbReference>
<dbReference type="SMART" id="SM00342">
    <property type="entry name" value="HTH_ARAC"/>
    <property type="match status" value="1"/>
</dbReference>
<dbReference type="SUPFAM" id="SSF51182">
    <property type="entry name" value="RmlC-like cupins"/>
    <property type="match status" value="1"/>
</dbReference>
<dbReference type="Proteomes" id="UP001139516">
    <property type="component" value="Unassembled WGS sequence"/>
</dbReference>
<dbReference type="PROSITE" id="PS01124">
    <property type="entry name" value="HTH_ARAC_FAMILY_2"/>
    <property type="match status" value="1"/>
</dbReference>
<dbReference type="InterPro" id="IPR018060">
    <property type="entry name" value="HTH_AraC"/>
</dbReference>
<feature type="compositionally biased region" description="Basic and acidic residues" evidence="4">
    <location>
        <begin position="294"/>
        <end position="308"/>
    </location>
</feature>
<keyword evidence="3" id="KW-0804">Transcription</keyword>
<protein>
    <submittedName>
        <fullName evidence="6">Helix-turn-helix domain-containing protein</fullName>
    </submittedName>
</protein>
<proteinExistence type="predicted"/>
<dbReference type="AlphaFoldDB" id="A0A9X1YB52"/>
<keyword evidence="1" id="KW-0805">Transcription regulation</keyword>
<gene>
    <name evidence="6" type="ORF">M0638_02755</name>
</gene>
<evidence type="ECO:0000256" key="1">
    <source>
        <dbReference type="ARBA" id="ARBA00023015"/>
    </source>
</evidence>
<name>A0A9X1YB52_9PROT</name>
<sequence length="323" mass="35012">MGGKRAIPVFGLYGELAETTVPSFVHAERIGSSASLHDWEIGVHRHPHLSQGLAVTVGGGVSRIDAQRDEFAAPWLLWVPAGVVHAFSFQPGTDGVVVSLTDDFLAAVIEHDHAPARLREAADAVFSGRMGSPHEIDMDLVGVFENLAREVFGSLPGSISAVAALVKLLLVGVLRTRSIRSVTEPSAVARADLHRQFRRLVEAHLRENWPVSRFAAELGVSADRLHAACTETVSRAPQAILHDRLMLEARRSLIYTTLPVSKIAFDLGFNDPAYFSRFFTSRAGMSPAAYRRASGAERPHSRNLRDPEPPSGEHPGALGQMAT</sequence>
<keyword evidence="7" id="KW-1185">Reference proteome</keyword>
<dbReference type="InterPro" id="IPR047264">
    <property type="entry name" value="Cupin_HpaA-like_N"/>
</dbReference>
<dbReference type="InterPro" id="IPR009057">
    <property type="entry name" value="Homeodomain-like_sf"/>
</dbReference>
<dbReference type="RefSeq" id="WP_248665426.1">
    <property type="nucleotide sequence ID" value="NZ_JALPRX010000008.1"/>
</dbReference>
<comment type="caution">
    <text evidence="6">The sequence shown here is derived from an EMBL/GenBank/DDBJ whole genome shotgun (WGS) entry which is preliminary data.</text>
</comment>
<dbReference type="PRINTS" id="PR00032">
    <property type="entry name" value="HTHARAC"/>
</dbReference>
<dbReference type="PANTHER" id="PTHR43280">
    <property type="entry name" value="ARAC-FAMILY TRANSCRIPTIONAL REGULATOR"/>
    <property type="match status" value="1"/>
</dbReference>
<evidence type="ECO:0000313" key="7">
    <source>
        <dbReference type="Proteomes" id="UP001139516"/>
    </source>
</evidence>
<feature type="region of interest" description="Disordered" evidence="4">
    <location>
        <begin position="290"/>
        <end position="323"/>
    </location>
</feature>
<dbReference type="PANTHER" id="PTHR43280:SF32">
    <property type="entry name" value="TRANSCRIPTIONAL REGULATORY PROTEIN"/>
    <property type="match status" value="1"/>
</dbReference>
<dbReference type="SUPFAM" id="SSF46689">
    <property type="entry name" value="Homeodomain-like"/>
    <property type="match status" value="1"/>
</dbReference>
<dbReference type="InterPro" id="IPR011051">
    <property type="entry name" value="RmlC_Cupin_sf"/>
</dbReference>
<dbReference type="Gene3D" id="1.10.10.60">
    <property type="entry name" value="Homeodomain-like"/>
    <property type="match status" value="1"/>
</dbReference>
<evidence type="ECO:0000256" key="4">
    <source>
        <dbReference type="SAM" id="MobiDB-lite"/>
    </source>
</evidence>
<evidence type="ECO:0000256" key="2">
    <source>
        <dbReference type="ARBA" id="ARBA00023125"/>
    </source>
</evidence>
<evidence type="ECO:0000259" key="5">
    <source>
        <dbReference type="PROSITE" id="PS01124"/>
    </source>
</evidence>
<reference evidence="6" key="1">
    <citation type="submission" date="2022-04" db="EMBL/GenBank/DDBJ databases">
        <title>Roseomonas acroporae sp. nov., isolated from coral Acropora digitifera.</title>
        <authorList>
            <person name="Sun H."/>
        </authorList>
    </citation>
    <scope>NUCLEOTIDE SEQUENCE</scope>
    <source>
        <strain evidence="6">NAR14</strain>
    </source>
</reference>
<dbReference type="EMBL" id="JALPRX010000008">
    <property type="protein sequence ID" value="MCK8783301.1"/>
    <property type="molecule type" value="Genomic_DNA"/>
</dbReference>
<evidence type="ECO:0000313" key="6">
    <source>
        <dbReference type="EMBL" id="MCK8783301.1"/>
    </source>
</evidence>
<organism evidence="6 7">
    <name type="scientific">Roseomonas acroporae</name>
    <dbReference type="NCBI Taxonomy" id="2937791"/>
    <lineage>
        <taxon>Bacteria</taxon>
        <taxon>Pseudomonadati</taxon>
        <taxon>Pseudomonadota</taxon>
        <taxon>Alphaproteobacteria</taxon>
        <taxon>Acetobacterales</taxon>
        <taxon>Roseomonadaceae</taxon>
        <taxon>Roseomonas</taxon>
    </lineage>
</organism>
<dbReference type="GO" id="GO:0003700">
    <property type="term" value="F:DNA-binding transcription factor activity"/>
    <property type="evidence" value="ECO:0007669"/>
    <property type="project" value="InterPro"/>
</dbReference>
<dbReference type="InterPro" id="IPR020449">
    <property type="entry name" value="Tscrpt_reg_AraC-type_HTH"/>
</dbReference>
<feature type="domain" description="HTH araC/xylS-type" evidence="5">
    <location>
        <begin position="195"/>
        <end position="293"/>
    </location>
</feature>
<evidence type="ECO:0000256" key="3">
    <source>
        <dbReference type="ARBA" id="ARBA00023163"/>
    </source>
</evidence>
<dbReference type="Pfam" id="PF12833">
    <property type="entry name" value="HTH_18"/>
    <property type="match status" value="1"/>
</dbReference>
<accession>A0A9X1YB52</accession>